<dbReference type="CDD" id="cd02908">
    <property type="entry name" value="Macro_OAADPr_deacetylase"/>
    <property type="match status" value="1"/>
</dbReference>
<accession>A0A8T2STZ8</accession>
<dbReference type="EMBL" id="CM035422">
    <property type="protein sequence ID" value="KAH7372693.1"/>
    <property type="molecule type" value="Genomic_DNA"/>
</dbReference>
<feature type="domain" description="Macro" evidence="1">
    <location>
        <begin position="71"/>
        <end position="256"/>
    </location>
</feature>
<dbReference type="PROSITE" id="PS51154">
    <property type="entry name" value="MACRO"/>
    <property type="match status" value="1"/>
</dbReference>
<proteinExistence type="predicted"/>
<gene>
    <name evidence="2" type="ORF">KP509_17G016900</name>
</gene>
<comment type="caution">
    <text evidence="2">The sequence shown here is derived from an EMBL/GenBank/DDBJ whole genome shotgun (WGS) entry which is preliminary data.</text>
</comment>
<evidence type="ECO:0000313" key="3">
    <source>
        <dbReference type="Proteomes" id="UP000825935"/>
    </source>
</evidence>
<dbReference type="Pfam" id="PF01661">
    <property type="entry name" value="Macro"/>
    <property type="match status" value="1"/>
</dbReference>
<keyword evidence="3" id="KW-1185">Reference proteome</keyword>
<dbReference type="OrthoDB" id="6133115at2759"/>
<evidence type="ECO:0000259" key="1">
    <source>
        <dbReference type="PROSITE" id="PS51154"/>
    </source>
</evidence>
<organism evidence="2 3">
    <name type="scientific">Ceratopteris richardii</name>
    <name type="common">Triangle waterfern</name>
    <dbReference type="NCBI Taxonomy" id="49495"/>
    <lineage>
        <taxon>Eukaryota</taxon>
        <taxon>Viridiplantae</taxon>
        <taxon>Streptophyta</taxon>
        <taxon>Embryophyta</taxon>
        <taxon>Tracheophyta</taxon>
        <taxon>Polypodiopsida</taxon>
        <taxon>Polypodiidae</taxon>
        <taxon>Polypodiales</taxon>
        <taxon>Pteridineae</taxon>
        <taxon>Pteridaceae</taxon>
        <taxon>Parkerioideae</taxon>
        <taxon>Ceratopteris</taxon>
    </lineage>
</organism>
<dbReference type="Proteomes" id="UP000825935">
    <property type="component" value="Chromosome 17"/>
</dbReference>
<sequence>MICRIAGNVLKFRHSPLFTGFPAMAANNGGSAFHTESGGLEKYEEQKTSSPIMNGPVLVPKGHLRTGEGLSYRATFHLKESCLLVLHRGDLTQWTADGESDAIVNAANTRMLGGGGVDGAIHRAAGPDLYIACLELPVLERNVRCRTGDAVITEGFRLPVSKIIHTVGPIYLSDDVSAPLLESSYKSSFVLAVNNGIQYLAFPAISCGTYGYPYDKAAEIALKTVRKFSDKLKEVHFVLFEEGAWLEWLEKSSKEFNRVTTK</sequence>
<dbReference type="PANTHER" id="PTHR11106:SF27">
    <property type="entry name" value="MACRO DOMAIN-CONTAINING PROTEIN"/>
    <property type="match status" value="1"/>
</dbReference>
<dbReference type="SMART" id="SM00506">
    <property type="entry name" value="A1pp"/>
    <property type="match status" value="1"/>
</dbReference>
<dbReference type="AlphaFoldDB" id="A0A8T2STZ8"/>
<dbReference type="EMBL" id="CM035422">
    <property type="protein sequence ID" value="KAH7372694.1"/>
    <property type="molecule type" value="Genomic_DNA"/>
</dbReference>
<name>A0A8T2STZ8_CERRI</name>
<dbReference type="OMA" id="NAICIRE"/>
<dbReference type="SUPFAM" id="SSF52949">
    <property type="entry name" value="Macro domain-like"/>
    <property type="match status" value="1"/>
</dbReference>
<dbReference type="InterPro" id="IPR002589">
    <property type="entry name" value="Macro_dom"/>
</dbReference>
<reference evidence="2" key="1">
    <citation type="submission" date="2021-08" db="EMBL/GenBank/DDBJ databases">
        <title>WGS assembly of Ceratopteris richardii.</title>
        <authorList>
            <person name="Marchant D.B."/>
            <person name="Chen G."/>
            <person name="Jenkins J."/>
            <person name="Shu S."/>
            <person name="Leebens-Mack J."/>
            <person name="Grimwood J."/>
            <person name="Schmutz J."/>
            <person name="Soltis P."/>
            <person name="Soltis D."/>
            <person name="Chen Z.-H."/>
        </authorList>
    </citation>
    <scope>NUCLEOTIDE SEQUENCE</scope>
    <source>
        <strain evidence="2">Whitten #5841</strain>
        <tissue evidence="2">Leaf</tissue>
    </source>
</reference>
<evidence type="ECO:0000313" key="2">
    <source>
        <dbReference type="EMBL" id="KAH7372693.1"/>
    </source>
</evidence>
<dbReference type="InterPro" id="IPR043472">
    <property type="entry name" value="Macro_dom-like"/>
</dbReference>
<dbReference type="Gene3D" id="3.40.220.10">
    <property type="entry name" value="Leucine Aminopeptidase, subunit E, domain 1"/>
    <property type="match status" value="1"/>
</dbReference>
<protein>
    <recommendedName>
        <fullName evidence="1">Macro domain-containing protein</fullName>
    </recommendedName>
</protein>
<dbReference type="PANTHER" id="PTHR11106">
    <property type="entry name" value="GANGLIOSIDE INDUCED DIFFERENTIATION ASSOCIATED PROTEIN 2-RELATED"/>
    <property type="match status" value="1"/>
</dbReference>